<dbReference type="InterPro" id="IPR021841">
    <property type="entry name" value="VAC14_Fig4p-bd"/>
</dbReference>
<evidence type="ECO:0000256" key="2">
    <source>
        <dbReference type="ARBA" id="ARBA00010225"/>
    </source>
</evidence>
<sequence>MYGSSAEFPTAGPLFGKETCRGLADKSFEKRKTAAHALQQLIKQQVLEAANAEAAPEAATDTTAHTPSPRQQQQEQQQQQQATQATVQKAVSALTADFLSSPIASIRKGGLLGVAAVGLAFESGGLESCLLLLLRPLLKSFGDPDPRVRYYACESLFNVLKAARGHCLQFLPELFDGLCKLCGDVDREVRQGVGFVDSLLKEETAAAAAAAAEATAAAAASAGAAGVPVAAAKAAVAAKGPITPAFIHLLVERLLVRNPYIKILALSWISLLESNTGVDMLQYLPLFLGGLLQLLGDSHRDIRQAADLCVTNFLEDLRSDPVDTDPAVVTQTAEVVLRCSDSSNSSFTQLTALVWLHELLLLLLPDEGQQQRRQQQQQEDFLLPQTPIVRWHLEVQKHLKVLVSTAALDLSDFVSSAAEYLRTYTPPGPTAAAAADNSGAAASTATGDVRSLCIQWMELMLVEKPHLLLVGSEEDQQQQQQQENQAQNGMKLSKRFLKMHQRSSDLNDDETQNLLLQKQQPLVAAVLYTALTADGAAAAAAAPAQETPSRQQSATTPTDGSGSGAAEGATAAATAAPSNHLLRMSLSVLSRFVQRSDANLRVVSEELLALFNSNRCLLDSRGHFVLRQLCTMRNPCEVFLHMAKQIDRLCTAATGAGQTPAVGGASAAASKAQGSRATAAATQQKSPRSGGEESQARQPRTPNNTAEQTLQFLHQTVQALSIDLLSAKEAEAIRQELRKDDNKMFEALLPTWVHNPVWLIALSLYGGKYEVAAELVKMLLCFHDLSVSFSGRSSSEDSLSDLDMLQLEQLVLLLESKPFALLRMQLLQQPVDPHLITAIRGLGMLLPQGPAFSLLYRRLQLASPSGCCCTSQSRANKEASPIQTETLVSRALSLAGAARKRFKGELSSVELPMAALSSSSVDCSRRSVGKTVNSPAMSLASVEKLQKISSIESLEAALDEALTEHGSILKAFPSRDSDA</sequence>
<keyword evidence="3" id="KW-0677">Repeat</keyword>
<dbReference type="InterPro" id="IPR026825">
    <property type="entry name" value="Vac14"/>
</dbReference>
<dbReference type="Gene3D" id="1.25.10.10">
    <property type="entry name" value="Leucine-rich Repeat Variant"/>
    <property type="match status" value="2"/>
</dbReference>
<evidence type="ECO:0000313" key="7">
    <source>
        <dbReference type="EMBL" id="CDJ48356.1"/>
    </source>
</evidence>
<reference evidence="7" key="2">
    <citation type="submission" date="2013-10" db="EMBL/GenBank/DDBJ databases">
        <authorList>
            <person name="Aslett M."/>
        </authorList>
    </citation>
    <scope>NUCLEOTIDE SEQUENCE [LARGE SCALE GENOMIC DNA]</scope>
    <source>
        <strain evidence="7">Houghton</strain>
    </source>
</reference>
<dbReference type="InterPro" id="IPR011989">
    <property type="entry name" value="ARM-like"/>
</dbReference>
<evidence type="ECO:0000256" key="5">
    <source>
        <dbReference type="SAM" id="MobiDB-lite"/>
    </source>
</evidence>
<dbReference type="GO" id="GO:0070772">
    <property type="term" value="C:PAS complex"/>
    <property type="evidence" value="ECO:0007669"/>
    <property type="project" value="InterPro"/>
</dbReference>
<organism evidence="7 8">
    <name type="scientific">Eimeria brunetti</name>
    <dbReference type="NCBI Taxonomy" id="51314"/>
    <lineage>
        <taxon>Eukaryota</taxon>
        <taxon>Sar</taxon>
        <taxon>Alveolata</taxon>
        <taxon>Apicomplexa</taxon>
        <taxon>Conoidasida</taxon>
        <taxon>Coccidia</taxon>
        <taxon>Eucoccidiorida</taxon>
        <taxon>Eimeriorina</taxon>
        <taxon>Eimeriidae</taxon>
        <taxon>Eimeria</taxon>
    </lineage>
</organism>
<dbReference type="PANTHER" id="PTHR16023:SF0">
    <property type="entry name" value="PROTEIN VAC14 HOMOLOG"/>
    <property type="match status" value="1"/>
</dbReference>
<feature type="region of interest" description="Disordered" evidence="5">
    <location>
        <begin position="660"/>
        <end position="703"/>
    </location>
</feature>
<dbReference type="Pfam" id="PF12755">
    <property type="entry name" value="Vac14_Fab1_bd"/>
    <property type="match status" value="1"/>
</dbReference>
<feature type="compositionally biased region" description="Low complexity" evidence="5">
    <location>
        <begin position="660"/>
        <end position="683"/>
    </location>
</feature>
<name>U6LDU1_9EIME</name>
<dbReference type="InterPro" id="IPR016024">
    <property type="entry name" value="ARM-type_fold"/>
</dbReference>
<feature type="domain" description="Vacuolar protein 14 C-terminal Fig4-binding" evidence="6">
    <location>
        <begin position="707"/>
        <end position="861"/>
    </location>
</feature>
<dbReference type="VEuPathDB" id="ToxoDB:EBH_0063340"/>
<dbReference type="EMBL" id="HG711106">
    <property type="protein sequence ID" value="CDJ48356.1"/>
    <property type="molecule type" value="Genomic_DNA"/>
</dbReference>
<dbReference type="AlphaFoldDB" id="U6LDU1"/>
<evidence type="ECO:0000313" key="8">
    <source>
        <dbReference type="Proteomes" id="UP000030750"/>
    </source>
</evidence>
<dbReference type="PANTHER" id="PTHR16023">
    <property type="entry name" value="TAX1 BINDING PROTEIN-RELATED"/>
    <property type="match status" value="1"/>
</dbReference>
<dbReference type="SUPFAM" id="SSF48371">
    <property type="entry name" value="ARM repeat"/>
    <property type="match status" value="1"/>
</dbReference>
<feature type="compositionally biased region" description="Low complexity" evidence="5">
    <location>
        <begin position="71"/>
        <end position="84"/>
    </location>
</feature>
<gene>
    <name evidence="7" type="ORF">EBH_0063340</name>
</gene>
<proteinExistence type="inferred from homology"/>
<keyword evidence="8" id="KW-1185">Reference proteome</keyword>
<feature type="compositionally biased region" description="Polar residues" evidence="5">
    <location>
        <begin position="546"/>
        <end position="559"/>
    </location>
</feature>
<comment type="similarity">
    <text evidence="2">Belongs to the VAC14 family.</text>
</comment>
<feature type="region of interest" description="Disordered" evidence="5">
    <location>
        <begin position="541"/>
        <end position="572"/>
    </location>
</feature>
<dbReference type="Pfam" id="PF11916">
    <property type="entry name" value="Vac14_Fig4_bd"/>
    <property type="match status" value="1"/>
</dbReference>
<dbReference type="Proteomes" id="UP000030750">
    <property type="component" value="Unassembled WGS sequence"/>
</dbReference>
<dbReference type="GO" id="GO:0010008">
    <property type="term" value="C:endosome membrane"/>
    <property type="evidence" value="ECO:0007669"/>
    <property type="project" value="TreeGrafter"/>
</dbReference>
<comment type="subcellular location">
    <subcellularLocation>
        <location evidence="1">Endomembrane system</location>
    </subcellularLocation>
</comment>
<evidence type="ECO:0000256" key="1">
    <source>
        <dbReference type="ARBA" id="ARBA00004308"/>
    </source>
</evidence>
<feature type="region of interest" description="Disordered" evidence="5">
    <location>
        <begin position="49"/>
        <end position="84"/>
    </location>
</feature>
<evidence type="ECO:0000256" key="4">
    <source>
        <dbReference type="ARBA" id="ARBA00023136"/>
    </source>
</evidence>
<evidence type="ECO:0000259" key="6">
    <source>
        <dbReference type="Pfam" id="PF11916"/>
    </source>
</evidence>
<accession>U6LDU1</accession>
<dbReference type="GO" id="GO:0006661">
    <property type="term" value="P:phosphatidylinositol biosynthetic process"/>
    <property type="evidence" value="ECO:0007669"/>
    <property type="project" value="InterPro"/>
</dbReference>
<reference evidence="7" key="1">
    <citation type="submission" date="2013-10" db="EMBL/GenBank/DDBJ databases">
        <title>Genomic analysis of the causative agents of coccidiosis in chickens.</title>
        <authorList>
            <person name="Reid A.J."/>
            <person name="Blake D."/>
            <person name="Billington K."/>
            <person name="Browne H."/>
            <person name="Dunn M."/>
            <person name="Hung S."/>
            <person name="Kawahara F."/>
            <person name="Miranda-Saavedra D."/>
            <person name="Mourier T."/>
            <person name="Nagra H."/>
            <person name="Otto T.D."/>
            <person name="Rawlings N."/>
            <person name="Sanchez A."/>
            <person name="Sanders M."/>
            <person name="Subramaniam C."/>
            <person name="Tay Y."/>
            <person name="Dear P."/>
            <person name="Doerig C."/>
            <person name="Gruber A."/>
            <person name="Parkinson J."/>
            <person name="Shirley M."/>
            <person name="Wan K.L."/>
            <person name="Berriman M."/>
            <person name="Tomley F."/>
            <person name="Pain A."/>
        </authorList>
    </citation>
    <scope>NUCLEOTIDE SEQUENCE [LARGE SCALE GENOMIC DNA]</scope>
    <source>
        <strain evidence="7">Houghton</strain>
    </source>
</reference>
<feature type="compositionally biased region" description="Low complexity" evidence="5">
    <location>
        <begin position="49"/>
        <end position="64"/>
    </location>
</feature>
<evidence type="ECO:0000256" key="3">
    <source>
        <dbReference type="ARBA" id="ARBA00022737"/>
    </source>
</evidence>
<keyword evidence="4" id="KW-0472">Membrane</keyword>
<protein>
    <recommendedName>
        <fullName evidence="6">Vacuolar protein 14 C-terminal Fig4-binding domain-containing protein</fullName>
    </recommendedName>
</protein>
<dbReference type="OrthoDB" id="5574975at2759"/>